<evidence type="ECO:0000313" key="1">
    <source>
        <dbReference type="EMBL" id="KAA8567914.1"/>
    </source>
</evidence>
<sequence length="102" mass="11528">MDTHPRSNPVYHKSSLFCIIALFSDHITTTYSVIGFTLSTSVLTGRCTGEQAPVWVVPLSVNSKIMQVNLTVYLISIVAKYLPMHVVYPRIRPFVIHNSFYP</sequence>
<organism evidence="1 2">
    <name type="scientific">Monilinia fructicola</name>
    <name type="common">Brown rot fungus</name>
    <name type="synonym">Ciboria fructicola</name>
    <dbReference type="NCBI Taxonomy" id="38448"/>
    <lineage>
        <taxon>Eukaryota</taxon>
        <taxon>Fungi</taxon>
        <taxon>Dikarya</taxon>
        <taxon>Ascomycota</taxon>
        <taxon>Pezizomycotina</taxon>
        <taxon>Leotiomycetes</taxon>
        <taxon>Helotiales</taxon>
        <taxon>Sclerotiniaceae</taxon>
        <taxon>Monilinia</taxon>
    </lineage>
</organism>
<accession>A0A5M9JEV6</accession>
<gene>
    <name evidence="1" type="ORF">EYC84_008358</name>
</gene>
<reference evidence="1 2" key="1">
    <citation type="submission" date="2019-06" db="EMBL/GenBank/DDBJ databases">
        <title>Genome Sequence of the Brown Rot Fungal Pathogen Monilinia fructicola.</title>
        <authorList>
            <person name="De Miccolis Angelini R.M."/>
            <person name="Landi L."/>
            <person name="Abate D."/>
            <person name="Pollastro S."/>
            <person name="Romanazzi G."/>
            <person name="Faretra F."/>
        </authorList>
    </citation>
    <scope>NUCLEOTIDE SEQUENCE [LARGE SCALE GENOMIC DNA]</scope>
    <source>
        <strain evidence="1 2">Mfrc123</strain>
    </source>
</reference>
<comment type="caution">
    <text evidence="1">The sequence shown here is derived from an EMBL/GenBank/DDBJ whole genome shotgun (WGS) entry which is preliminary data.</text>
</comment>
<name>A0A5M9JEV6_MONFR</name>
<evidence type="ECO:0000313" key="2">
    <source>
        <dbReference type="Proteomes" id="UP000322873"/>
    </source>
</evidence>
<dbReference type="AlphaFoldDB" id="A0A5M9JEV6"/>
<protein>
    <submittedName>
        <fullName evidence="1">Uncharacterized protein</fullName>
    </submittedName>
</protein>
<dbReference type="Proteomes" id="UP000322873">
    <property type="component" value="Unassembled WGS sequence"/>
</dbReference>
<keyword evidence="2" id="KW-1185">Reference proteome</keyword>
<dbReference type="EMBL" id="VICG01000010">
    <property type="protein sequence ID" value="KAA8567914.1"/>
    <property type="molecule type" value="Genomic_DNA"/>
</dbReference>
<proteinExistence type="predicted"/>